<feature type="transmembrane region" description="Helical" evidence="7">
    <location>
        <begin position="181"/>
        <end position="203"/>
    </location>
</feature>
<keyword evidence="6 7" id="KW-0472">Membrane</keyword>
<keyword evidence="4 7" id="KW-0812">Transmembrane</keyword>
<feature type="transmembrane region" description="Helical" evidence="7">
    <location>
        <begin position="100"/>
        <end position="123"/>
    </location>
</feature>
<gene>
    <name evidence="8" type="primary">nrfD</name>
    <name evidence="8" type="ORF">V4D30_02220</name>
</gene>
<accession>A0AAU8H0E2</accession>
<evidence type="ECO:0000256" key="3">
    <source>
        <dbReference type="ARBA" id="ARBA00022475"/>
    </source>
</evidence>
<dbReference type="EMBL" id="CP144373">
    <property type="protein sequence ID" value="XCH47104.1"/>
    <property type="molecule type" value="Genomic_DNA"/>
</dbReference>
<evidence type="ECO:0000256" key="1">
    <source>
        <dbReference type="ARBA" id="ARBA00004651"/>
    </source>
</evidence>
<dbReference type="AlphaFoldDB" id="A0AAU8H0E2"/>
<evidence type="ECO:0000256" key="6">
    <source>
        <dbReference type="ARBA" id="ARBA00023136"/>
    </source>
</evidence>
<dbReference type="KEGG" id="taut:V4D30_02220"/>
<comment type="subcellular location">
    <subcellularLocation>
        <location evidence="1">Cell membrane</location>
        <topology evidence="1">Multi-pass membrane protein</topology>
    </subcellularLocation>
</comment>
<sequence length="329" mass="36421">MMIELSITGTNAITFPHLEVWDWRIVFYLFLGGLSAGILVMCSIANLRIPKQPVEELAQCVRAPLIAFIVLAVGALFIILDLGSPLHLVWGYLTFQPLSLMSWGTWGVPAVLFANALYILAVIPKEQRHRLKLPLLIKLSEKLALRMRPIAKLNFALGIFLGIYTGVLLSSFAAIPLWNNATLPILFLVSALSSGAAMVVIIAKKAEIKFLFTKIDIWLIVAELVVIALFFYGLYTSTAPYKKAIAPFFSLTSEHFIFTLALIAIFLLLPLALRIKLGELKEFEDGLHAEFTKAQIFRMNFAAILVIAGTLILRAAIVYAGQLTKLSAY</sequence>
<feature type="transmembrane region" description="Helical" evidence="7">
    <location>
        <begin position="61"/>
        <end position="80"/>
    </location>
</feature>
<evidence type="ECO:0000256" key="4">
    <source>
        <dbReference type="ARBA" id="ARBA00022692"/>
    </source>
</evidence>
<evidence type="ECO:0000256" key="2">
    <source>
        <dbReference type="ARBA" id="ARBA00008929"/>
    </source>
</evidence>
<evidence type="ECO:0000313" key="8">
    <source>
        <dbReference type="EMBL" id="XCH47104.1"/>
    </source>
</evidence>
<dbReference type="InterPro" id="IPR005614">
    <property type="entry name" value="NrfD-like"/>
</dbReference>
<keyword evidence="5 7" id="KW-1133">Transmembrane helix</keyword>
<protein>
    <submittedName>
        <fullName evidence="8">NrfD/PsrC family molybdoenzyme membrane anchor subunit</fullName>
    </submittedName>
</protein>
<evidence type="ECO:0000256" key="7">
    <source>
        <dbReference type="SAM" id="Phobius"/>
    </source>
</evidence>
<dbReference type="Gene3D" id="1.20.1630.10">
    <property type="entry name" value="Formate dehydrogenase/DMSO reductase domain"/>
    <property type="match status" value="1"/>
</dbReference>
<dbReference type="Pfam" id="PF03916">
    <property type="entry name" value="NrfD"/>
    <property type="match status" value="1"/>
</dbReference>
<organism evidence="8">
    <name type="scientific">Thermodesulfovibrio autotrophicus</name>
    <dbReference type="NCBI Taxonomy" id="3118333"/>
    <lineage>
        <taxon>Bacteria</taxon>
        <taxon>Pseudomonadati</taxon>
        <taxon>Nitrospirota</taxon>
        <taxon>Thermodesulfovibrionia</taxon>
        <taxon>Thermodesulfovibrionales</taxon>
        <taxon>Thermodesulfovibrionaceae</taxon>
        <taxon>Thermodesulfovibrio</taxon>
    </lineage>
</organism>
<dbReference type="PANTHER" id="PTHR34856:SF2">
    <property type="entry name" value="PROTEIN NRFD"/>
    <property type="match status" value="1"/>
</dbReference>
<dbReference type="FunFam" id="1.20.1630.10:FF:000002">
    <property type="entry name" value="Tetrathionate reductase subunit C"/>
    <property type="match status" value="1"/>
</dbReference>
<reference evidence="8" key="1">
    <citation type="submission" date="2024-01" db="EMBL/GenBank/DDBJ databases">
        <title>The first autotrophic representatives of the genus Thermodesulfovibrio.</title>
        <authorList>
            <person name="Maltseva A.I."/>
            <person name="Elcheninov A.G."/>
            <person name="Kublanov I.V."/>
            <person name="Lebedinsky A.V."/>
            <person name="Frolov E.N."/>
        </authorList>
    </citation>
    <scope>NUCLEOTIDE SEQUENCE</scope>
    <source>
        <strain evidence="8">3907-1M</strain>
    </source>
</reference>
<feature type="transmembrane region" description="Helical" evidence="7">
    <location>
        <begin position="301"/>
        <end position="321"/>
    </location>
</feature>
<feature type="transmembrane region" description="Helical" evidence="7">
    <location>
        <begin position="215"/>
        <end position="235"/>
    </location>
</feature>
<dbReference type="RefSeq" id="WP_353684631.1">
    <property type="nucleotide sequence ID" value="NZ_CP144373.1"/>
</dbReference>
<feature type="transmembrane region" description="Helical" evidence="7">
    <location>
        <begin position="155"/>
        <end position="175"/>
    </location>
</feature>
<dbReference type="GO" id="GO:0005886">
    <property type="term" value="C:plasma membrane"/>
    <property type="evidence" value="ECO:0007669"/>
    <property type="project" value="UniProtKB-SubCell"/>
</dbReference>
<feature type="transmembrane region" description="Helical" evidence="7">
    <location>
        <begin position="25"/>
        <end position="49"/>
    </location>
</feature>
<proteinExistence type="inferred from homology"/>
<keyword evidence="3" id="KW-1003">Cell membrane</keyword>
<dbReference type="InterPro" id="IPR052049">
    <property type="entry name" value="Electron_transfer_protein"/>
</dbReference>
<dbReference type="PANTHER" id="PTHR34856">
    <property type="entry name" value="PROTEIN NRFD"/>
    <property type="match status" value="1"/>
</dbReference>
<evidence type="ECO:0000256" key="5">
    <source>
        <dbReference type="ARBA" id="ARBA00022989"/>
    </source>
</evidence>
<comment type="similarity">
    <text evidence="2">Belongs to the NrfD family.</text>
</comment>
<name>A0AAU8H0E2_9BACT</name>
<feature type="transmembrane region" description="Helical" evidence="7">
    <location>
        <begin position="255"/>
        <end position="273"/>
    </location>
</feature>